<sequence length="63" mass="6599">MAFFIALILVAVFTANVAVGAASNAPLLGNVAEMLLLFAASISFVVGILKREARAKADKKINH</sequence>
<name>A0A5S3PIR2_9RHOB</name>
<evidence type="ECO:0000256" key="1">
    <source>
        <dbReference type="SAM" id="Phobius"/>
    </source>
</evidence>
<proteinExistence type="predicted"/>
<gene>
    <name evidence="2" type="ORF">FDT80_01000</name>
</gene>
<dbReference type="AlphaFoldDB" id="A0A5S3PIR2"/>
<dbReference type="Proteomes" id="UP000309550">
    <property type="component" value="Unassembled WGS sequence"/>
</dbReference>
<dbReference type="OrthoDB" id="7875193at2"/>
<accession>A0A5S3PIR2</accession>
<reference evidence="2 3" key="1">
    <citation type="submission" date="2019-05" db="EMBL/GenBank/DDBJ databases">
        <title>Sulfitobacter sabulilitoris sp. nov., isolated from a marine sand.</title>
        <authorList>
            <person name="Yoon J.-H."/>
        </authorList>
    </citation>
    <scope>NUCLEOTIDE SEQUENCE [LARGE SCALE GENOMIC DNA]</scope>
    <source>
        <strain evidence="2 3">HSMS-29</strain>
    </source>
</reference>
<dbReference type="RefSeq" id="WP_138660381.1">
    <property type="nucleotide sequence ID" value="NZ_VANS01000001.1"/>
</dbReference>
<keyword evidence="1" id="KW-0472">Membrane</keyword>
<dbReference type="EMBL" id="VANS01000001">
    <property type="protein sequence ID" value="TMM54207.1"/>
    <property type="molecule type" value="Genomic_DNA"/>
</dbReference>
<protein>
    <submittedName>
        <fullName evidence="2">Uncharacterized protein</fullName>
    </submittedName>
</protein>
<keyword evidence="1" id="KW-0812">Transmembrane</keyword>
<keyword evidence="1" id="KW-1133">Transmembrane helix</keyword>
<evidence type="ECO:0000313" key="3">
    <source>
        <dbReference type="Proteomes" id="UP000309550"/>
    </source>
</evidence>
<keyword evidence="3" id="KW-1185">Reference proteome</keyword>
<organism evidence="2 3">
    <name type="scientific">Sulfitobacter sabulilitoris</name>
    <dbReference type="NCBI Taxonomy" id="2562655"/>
    <lineage>
        <taxon>Bacteria</taxon>
        <taxon>Pseudomonadati</taxon>
        <taxon>Pseudomonadota</taxon>
        <taxon>Alphaproteobacteria</taxon>
        <taxon>Rhodobacterales</taxon>
        <taxon>Roseobacteraceae</taxon>
        <taxon>Sulfitobacter</taxon>
    </lineage>
</organism>
<comment type="caution">
    <text evidence="2">The sequence shown here is derived from an EMBL/GenBank/DDBJ whole genome shotgun (WGS) entry which is preliminary data.</text>
</comment>
<feature type="transmembrane region" description="Helical" evidence="1">
    <location>
        <begin position="31"/>
        <end position="49"/>
    </location>
</feature>
<evidence type="ECO:0000313" key="2">
    <source>
        <dbReference type="EMBL" id="TMM54207.1"/>
    </source>
</evidence>